<dbReference type="EMBL" id="JARTFS010000012">
    <property type="protein sequence ID" value="MED4402552.1"/>
    <property type="molecule type" value="Genomic_DNA"/>
</dbReference>
<keyword evidence="3" id="KW-1185">Reference proteome</keyword>
<organism evidence="2 3">
    <name type="scientific">Metabacillus fastidiosus</name>
    <dbReference type="NCBI Taxonomy" id="1458"/>
    <lineage>
        <taxon>Bacteria</taxon>
        <taxon>Bacillati</taxon>
        <taxon>Bacillota</taxon>
        <taxon>Bacilli</taxon>
        <taxon>Bacillales</taxon>
        <taxon>Bacillaceae</taxon>
        <taxon>Metabacillus</taxon>
    </lineage>
</organism>
<proteinExistence type="predicted"/>
<dbReference type="GeneID" id="301143454"/>
<evidence type="ECO:0000313" key="3">
    <source>
        <dbReference type="Proteomes" id="UP001342826"/>
    </source>
</evidence>
<reference evidence="2 3" key="1">
    <citation type="submission" date="2023-03" db="EMBL/GenBank/DDBJ databases">
        <title>Bacillus Genome Sequencing.</title>
        <authorList>
            <person name="Dunlap C."/>
        </authorList>
    </citation>
    <scope>NUCLEOTIDE SEQUENCE [LARGE SCALE GENOMIC DNA]</scope>
    <source>
        <strain evidence="2 3">NRS-1717</strain>
    </source>
</reference>
<dbReference type="Proteomes" id="UP001342826">
    <property type="component" value="Unassembled WGS sequence"/>
</dbReference>
<feature type="region of interest" description="Disordered" evidence="1">
    <location>
        <begin position="1"/>
        <end position="55"/>
    </location>
</feature>
<evidence type="ECO:0000256" key="1">
    <source>
        <dbReference type="SAM" id="MobiDB-lite"/>
    </source>
</evidence>
<gene>
    <name evidence="2" type="ORF">P9271_14640</name>
</gene>
<name>A0ABU6NZK5_9BACI</name>
<accession>A0ABU6NZK5</accession>
<evidence type="ECO:0000313" key="2">
    <source>
        <dbReference type="EMBL" id="MED4402552.1"/>
    </source>
</evidence>
<protein>
    <recommendedName>
        <fullName evidence="4">DUF4025 domain-containing protein</fullName>
    </recommendedName>
</protein>
<dbReference type="RefSeq" id="WP_156483552.1">
    <property type="nucleotide sequence ID" value="NZ_JARTFQ010000005.1"/>
</dbReference>
<comment type="caution">
    <text evidence="2">The sequence shown here is derived from an EMBL/GenBank/DDBJ whole genome shotgun (WGS) entry which is preliminary data.</text>
</comment>
<evidence type="ECO:0008006" key="4">
    <source>
        <dbReference type="Google" id="ProtNLM"/>
    </source>
</evidence>
<sequence length="55" mass="6184">MSNQANKNEKEKNKSFNNSQASGSEYHKEHAGHVEGYGEIYPEAKNVIDTTNKND</sequence>